<dbReference type="Proteomes" id="UP000315759">
    <property type="component" value="Unassembled WGS sequence"/>
</dbReference>
<dbReference type="SUPFAM" id="SSF51735">
    <property type="entry name" value="NAD(P)-binding Rossmann-fold domains"/>
    <property type="match status" value="1"/>
</dbReference>
<dbReference type="AlphaFoldDB" id="A0A544VS43"/>
<comment type="caution">
    <text evidence="4">The sequence shown here is derived from an EMBL/GenBank/DDBJ whole genome shotgun (WGS) entry which is preliminary data.</text>
</comment>
<evidence type="ECO:0000313" key="4">
    <source>
        <dbReference type="EMBL" id="TQR82801.1"/>
    </source>
</evidence>
<dbReference type="InterPro" id="IPR051911">
    <property type="entry name" value="SDR_oxidoreductase"/>
</dbReference>
<dbReference type="RefSeq" id="WP_142555622.1">
    <property type="nucleotide sequence ID" value="NZ_VIFX01000059.1"/>
</dbReference>
<dbReference type="NCBIfam" id="NF004824">
    <property type="entry name" value="PRK06180.1"/>
    <property type="match status" value="1"/>
</dbReference>
<evidence type="ECO:0000256" key="3">
    <source>
        <dbReference type="RuleBase" id="RU000363"/>
    </source>
</evidence>
<dbReference type="CDD" id="cd05374">
    <property type="entry name" value="17beta-HSD-like_SDR_c"/>
    <property type="match status" value="1"/>
</dbReference>
<dbReference type="PANTHER" id="PTHR43976:SF16">
    <property type="entry name" value="SHORT-CHAIN DEHYDROGENASE_REDUCTASE FAMILY PROTEIN"/>
    <property type="match status" value="1"/>
</dbReference>
<reference evidence="4 5" key="1">
    <citation type="submission" date="2018-10" db="EMBL/GenBank/DDBJ databases">
        <title>Draft genome of Mycobacterium hodleri strain B.</title>
        <authorList>
            <person name="Amande T.J."/>
            <person name="Mcgenity T.J."/>
        </authorList>
    </citation>
    <scope>NUCLEOTIDE SEQUENCE [LARGE SCALE GENOMIC DNA]</scope>
    <source>
        <strain evidence="4 5">B</strain>
    </source>
</reference>
<proteinExistence type="inferred from homology"/>
<dbReference type="InterPro" id="IPR002347">
    <property type="entry name" value="SDR_fam"/>
</dbReference>
<dbReference type="GO" id="GO:0016491">
    <property type="term" value="F:oxidoreductase activity"/>
    <property type="evidence" value="ECO:0007669"/>
    <property type="project" value="UniProtKB-KW"/>
</dbReference>
<accession>A0A544VS43</accession>
<evidence type="ECO:0000313" key="5">
    <source>
        <dbReference type="Proteomes" id="UP000315759"/>
    </source>
</evidence>
<comment type="similarity">
    <text evidence="1 3">Belongs to the short-chain dehydrogenases/reductases (SDR) family.</text>
</comment>
<dbReference type="EMBL" id="VIFX01000059">
    <property type="protein sequence ID" value="TQR82801.1"/>
    <property type="molecule type" value="Genomic_DNA"/>
</dbReference>
<dbReference type="NCBIfam" id="NF006114">
    <property type="entry name" value="PRK08263.1"/>
    <property type="match status" value="1"/>
</dbReference>
<keyword evidence="2" id="KW-0560">Oxidoreductase</keyword>
<sequence length="274" mass="29747">MAEKVWFITGTSRGFGREWAIAALERGDKVAATARDTSTLDDLTEKYGDALLPIALDVTDRAADFAAVQRAHEHFGRLDVVVNNAGYGQFGFIEELSEAEARDQIETNVFGALWITQAALPFLRAQRSGHVIQVSSIGGITAFQNVGMYHASKWALEGFSQSLAQEVEPFGVHVTLVEPGGFSTDWAGSSAKHAEEIADYAEVHEAARKARAQRTSASGDPKASAAAILKVVDAEKPPLRVFFGSLPIQLAKADYESRIKTWEEWQPVAELAQG</sequence>
<evidence type="ECO:0000256" key="2">
    <source>
        <dbReference type="ARBA" id="ARBA00023002"/>
    </source>
</evidence>
<dbReference type="Gene3D" id="3.40.50.720">
    <property type="entry name" value="NAD(P)-binding Rossmann-like Domain"/>
    <property type="match status" value="1"/>
</dbReference>
<name>A0A544VS43_9MYCO</name>
<gene>
    <name evidence="4" type="ORF">D8S82_30225</name>
</gene>
<keyword evidence="5" id="KW-1185">Reference proteome</keyword>
<dbReference type="InterPro" id="IPR036291">
    <property type="entry name" value="NAD(P)-bd_dom_sf"/>
</dbReference>
<dbReference type="PRINTS" id="PR00081">
    <property type="entry name" value="GDHRDH"/>
</dbReference>
<protein>
    <submittedName>
        <fullName evidence="4">SDR family oxidoreductase</fullName>
    </submittedName>
</protein>
<evidence type="ECO:0000256" key="1">
    <source>
        <dbReference type="ARBA" id="ARBA00006484"/>
    </source>
</evidence>
<organism evidence="4 5">
    <name type="scientific">Mycolicibacterium hodleri</name>
    <dbReference type="NCBI Taxonomy" id="49897"/>
    <lineage>
        <taxon>Bacteria</taxon>
        <taxon>Bacillati</taxon>
        <taxon>Actinomycetota</taxon>
        <taxon>Actinomycetes</taxon>
        <taxon>Mycobacteriales</taxon>
        <taxon>Mycobacteriaceae</taxon>
        <taxon>Mycolicibacterium</taxon>
    </lineage>
</organism>
<dbReference type="PANTHER" id="PTHR43976">
    <property type="entry name" value="SHORT CHAIN DEHYDROGENASE"/>
    <property type="match status" value="1"/>
</dbReference>
<dbReference type="Pfam" id="PF00106">
    <property type="entry name" value="adh_short"/>
    <property type="match status" value="1"/>
</dbReference>
<dbReference type="PRINTS" id="PR00080">
    <property type="entry name" value="SDRFAMILY"/>
</dbReference>